<comment type="similarity">
    <text evidence="1">Belongs to the ComF/GntX family.</text>
</comment>
<evidence type="ECO:0000313" key="3">
    <source>
        <dbReference type="Proteomes" id="UP000192569"/>
    </source>
</evidence>
<dbReference type="PANTHER" id="PTHR47505">
    <property type="entry name" value="DNA UTILIZATION PROTEIN YHGH"/>
    <property type="match status" value="1"/>
</dbReference>
<evidence type="ECO:0000256" key="1">
    <source>
        <dbReference type="ARBA" id="ARBA00008007"/>
    </source>
</evidence>
<dbReference type="PANTHER" id="PTHR47505:SF1">
    <property type="entry name" value="DNA UTILIZATION PROTEIN YHGH"/>
    <property type="match status" value="1"/>
</dbReference>
<dbReference type="Gene3D" id="3.40.50.2020">
    <property type="match status" value="1"/>
</dbReference>
<dbReference type="Proteomes" id="UP000192569">
    <property type="component" value="Chromosome I"/>
</dbReference>
<gene>
    <name evidence="2" type="ORF">SAMN00808754_0443</name>
</gene>
<evidence type="ECO:0000313" key="2">
    <source>
        <dbReference type="EMBL" id="SMB91443.1"/>
    </source>
</evidence>
<dbReference type="STRING" id="698762.SAMN00808754_0443"/>
<dbReference type="SUPFAM" id="SSF53271">
    <property type="entry name" value="PRTase-like"/>
    <property type="match status" value="1"/>
</dbReference>
<organism evidence="2 3">
    <name type="scientific">Thermanaeromonas toyohensis ToBE</name>
    <dbReference type="NCBI Taxonomy" id="698762"/>
    <lineage>
        <taxon>Bacteria</taxon>
        <taxon>Bacillati</taxon>
        <taxon>Bacillota</taxon>
        <taxon>Clostridia</taxon>
        <taxon>Neomoorellales</taxon>
        <taxon>Neomoorellaceae</taxon>
        <taxon>Thermanaeromonas</taxon>
    </lineage>
</organism>
<proteinExistence type="inferred from homology"/>
<accession>A0A1W1VE04</accession>
<sequence length="226" mass="25008">MGKCSFCGKWVSQGILCPVCIRALEEWKREFRVCFLCGRLMGKEVSQELCPQCQEERPPFRLARAVGPYRGLLRDIILEFKYKGRRSLYRPLAYLLAQAVAAEPLFGEPQVVVPVPLARERLRERAFNQAELLAWEVGRLLGLKFFGDVLLKGRDTLSQAGLSRQARWLNLKDSFTVGATSIVTGQDVLLVDDVLTTGATAAACTTVLLQAGARSVCVVTLATGVF</sequence>
<dbReference type="EMBL" id="LT838272">
    <property type="protein sequence ID" value="SMB91443.1"/>
    <property type="molecule type" value="Genomic_DNA"/>
</dbReference>
<dbReference type="AlphaFoldDB" id="A0A1W1VE04"/>
<dbReference type="RefSeq" id="WP_084663606.1">
    <property type="nucleotide sequence ID" value="NZ_LT838272.1"/>
</dbReference>
<dbReference type="OrthoDB" id="9779910at2"/>
<dbReference type="InterPro" id="IPR000836">
    <property type="entry name" value="PRTase_dom"/>
</dbReference>
<dbReference type="InterPro" id="IPR029057">
    <property type="entry name" value="PRTase-like"/>
</dbReference>
<reference evidence="2 3" key="1">
    <citation type="submission" date="2017-04" db="EMBL/GenBank/DDBJ databases">
        <authorList>
            <person name="Afonso C.L."/>
            <person name="Miller P.J."/>
            <person name="Scott M.A."/>
            <person name="Spackman E."/>
            <person name="Goraichik I."/>
            <person name="Dimitrov K.M."/>
            <person name="Suarez D.L."/>
            <person name="Swayne D.E."/>
        </authorList>
    </citation>
    <scope>NUCLEOTIDE SEQUENCE [LARGE SCALE GENOMIC DNA]</scope>
    <source>
        <strain evidence="2 3">ToBE</strain>
    </source>
</reference>
<name>A0A1W1VE04_9FIRM</name>
<keyword evidence="3" id="KW-1185">Reference proteome</keyword>
<protein>
    <submittedName>
        <fullName evidence="2">ComF family protein</fullName>
    </submittedName>
</protein>
<dbReference type="CDD" id="cd06223">
    <property type="entry name" value="PRTases_typeI"/>
    <property type="match status" value="1"/>
</dbReference>
<dbReference type="InterPro" id="IPR051910">
    <property type="entry name" value="ComF/GntX_DNA_util-trans"/>
</dbReference>